<reference evidence="5 6" key="1">
    <citation type="submission" date="2019-03" db="EMBL/GenBank/DDBJ databases">
        <authorList>
            <person name="Gaulin E."/>
            <person name="Dumas B."/>
        </authorList>
    </citation>
    <scope>NUCLEOTIDE SEQUENCE [LARGE SCALE GENOMIC DNA]</scope>
    <source>
        <strain evidence="5">CBS 568.67</strain>
    </source>
</reference>
<name>A0A485LJG6_9STRA</name>
<keyword evidence="1" id="KW-0843">Virulence</keyword>
<dbReference type="OrthoDB" id="59600at2759"/>
<dbReference type="EMBL" id="CAADRA010007019">
    <property type="protein sequence ID" value="VFT98380.1"/>
    <property type="molecule type" value="Genomic_DNA"/>
</dbReference>
<feature type="signal peptide" evidence="3">
    <location>
        <begin position="1"/>
        <end position="20"/>
    </location>
</feature>
<protein>
    <submittedName>
        <fullName evidence="5">Aste57867_21711 protein</fullName>
    </submittedName>
</protein>
<dbReference type="AlphaFoldDB" id="A0A485LJG6"/>
<feature type="chain" id="PRO_5033437706" evidence="3">
    <location>
        <begin position="21"/>
        <end position="831"/>
    </location>
</feature>
<feature type="compositionally biased region" description="Gly residues" evidence="2">
    <location>
        <begin position="547"/>
        <end position="557"/>
    </location>
</feature>
<organism evidence="5 6">
    <name type="scientific">Aphanomyces stellatus</name>
    <dbReference type="NCBI Taxonomy" id="120398"/>
    <lineage>
        <taxon>Eukaryota</taxon>
        <taxon>Sar</taxon>
        <taxon>Stramenopiles</taxon>
        <taxon>Oomycota</taxon>
        <taxon>Saprolegniomycetes</taxon>
        <taxon>Saprolegniales</taxon>
        <taxon>Verrucalvaceae</taxon>
        <taxon>Aphanomyces</taxon>
    </lineage>
</organism>
<sequence>MLHTVLFVFLALVLHHLAHAEIVLEKVIAVAPLAIHVGCNTSTPYVFPIAAAPTVVFSFVVEDPLAEFISLHLTSLHLPPTDYLQVRPINATAPLYTYRGHYPTGLLTSAIFAQHVVVELVSFGSTNSDCVYGLDVAGYRYSATPPAHESTCDTTNDAASPACDQRPTSPYWRGAKGVVRLLINTADGARWCSGWLLGCENHVLTNYHCISSSAEAVATSFDFRAFGKCNDKCAGAGACSTGNVVVGATLVASSAALDYALVQLISPSVNWSTGNYLKLQTTIVVGDPIYIPQHPFGAGMVVAVKANVGRYGLVETTTYSNADCGLDGMVGYKLNTAAGSSGSPIISSSTNAVVAMHSCGGCAVGSDQSMNGGIPAPWIAQDLARQGALPNCSLAALAPSDGVVEFAVTRGTLFRTARGVSIDVHALNLASDGIVVLDLLSYERRDSDGTFVDVDANCDASYFDSKVYLIAALDGSIVAVNDNSVRTNGAADGSVSSLDAYLNFNVDPGLYYIVVGTTGMTDVDATLAVAAVVAAGTTTGSSSSSSGNGGGGAGGGDLAPPPTSYSAGDLLLCGLPMADHGHYTLTVRTNIDPDSVTSFVAANSYLASTCTATTTTTLGAATSSSRRTAACSYNGRRPPLALQYIVDGTIHQPTSGMVVSIDHISFQVLEPAHVAIEVVSYQLLESGRPMAGGFDDVGFCGRTYIDPVAYVVEDTTNNHLLLLDPTNVVAVADDKMPGTVTPSGINGTTRDPFLDLYLPKGKYVLVVGQYPLRRHEIAWASTATTSPFSPWRDGGVPSDRGNYHVMFSAAKSGVLTPPSAPPNYVDDPCPP</sequence>
<accession>A0A485LJG6</accession>
<evidence type="ECO:0000256" key="2">
    <source>
        <dbReference type="SAM" id="MobiDB-lite"/>
    </source>
</evidence>
<dbReference type="InterPro" id="IPR043504">
    <property type="entry name" value="Peptidase_S1_PA_chymotrypsin"/>
</dbReference>
<reference evidence="4" key="2">
    <citation type="submission" date="2019-06" db="EMBL/GenBank/DDBJ databases">
        <title>Genomics analysis of Aphanomyces spp. identifies a new class of oomycete effector associated with host adaptation.</title>
        <authorList>
            <person name="Gaulin E."/>
        </authorList>
    </citation>
    <scope>NUCLEOTIDE SEQUENCE</scope>
    <source>
        <strain evidence="4">CBS 578.67</strain>
    </source>
</reference>
<feature type="region of interest" description="Disordered" evidence="2">
    <location>
        <begin position="538"/>
        <end position="559"/>
    </location>
</feature>
<evidence type="ECO:0000313" key="4">
    <source>
        <dbReference type="EMBL" id="KAF0686524.1"/>
    </source>
</evidence>
<evidence type="ECO:0000256" key="1">
    <source>
        <dbReference type="ARBA" id="ARBA00023026"/>
    </source>
</evidence>
<keyword evidence="3" id="KW-0732">Signal</keyword>
<gene>
    <name evidence="5" type="primary">Aste57867_21711</name>
    <name evidence="4" type="ORF">As57867_021642</name>
    <name evidence="5" type="ORF">ASTE57867_21711</name>
</gene>
<evidence type="ECO:0000313" key="5">
    <source>
        <dbReference type="EMBL" id="VFT98380.1"/>
    </source>
</evidence>
<proteinExistence type="predicted"/>
<dbReference type="PANTHER" id="PTHR36234">
    <property type="entry name" value="LYSYL ENDOPEPTIDASE"/>
    <property type="match status" value="1"/>
</dbReference>
<evidence type="ECO:0000256" key="3">
    <source>
        <dbReference type="SAM" id="SignalP"/>
    </source>
</evidence>
<dbReference type="PANTHER" id="PTHR36234:SF5">
    <property type="entry name" value="LYSYL ENDOPEPTIDASE"/>
    <property type="match status" value="1"/>
</dbReference>
<dbReference type="SUPFAM" id="SSF50494">
    <property type="entry name" value="Trypsin-like serine proteases"/>
    <property type="match status" value="1"/>
</dbReference>
<dbReference type="Proteomes" id="UP000332933">
    <property type="component" value="Unassembled WGS sequence"/>
</dbReference>
<dbReference type="EMBL" id="VJMH01006993">
    <property type="protein sequence ID" value="KAF0686524.1"/>
    <property type="molecule type" value="Genomic_DNA"/>
</dbReference>
<keyword evidence="6" id="KW-1185">Reference proteome</keyword>
<dbReference type="Gene3D" id="2.40.10.10">
    <property type="entry name" value="Trypsin-like serine proteases"/>
    <property type="match status" value="2"/>
</dbReference>
<evidence type="ECO:0000313" key="6">
    <source>
        <dbReference type="Proteomes" id="UP000332933"/>
    </source>
</evidence>
<dbReference type="Pfam" id="PF13365">
    <property type="entry name" value="Trypsin_2"/>
    <property type="match status" value="1"/>
</dbReference>
<dbReference type="InterPro" id="IPR009003">
    <property type="entry name" value="Peptidase_S1_PA"/>
</dbReference>